<dbReference type="InterPro" id="IPR016732">
    <property type="entry name" value="UCP018688"/>
</dbReference>
<reference evidence="2 3" key="1">
    <citation type="submission" date="2018-05" db="EMBL/GenBank/DDBJ databases">
        <title>Animal gut microbial communities from fecal samples from Wisconsin, USA.</title>
        <authorList>
            <person name="Neumann A."/>
        </authorList>
    </citation>
    <scope>NUCLEOTIDE SEQUENCE [LARGE SCALE GENOMIC DNA]</scope>
    <source>
        <strain evidence="2 3">UWS4</strain>
    </source>
</reference>
<sequence length="521" mass="59984">MKIMFQPISLSSKSIFEKYLRAANKQCCDYAFANLFAWSKYYQTVWCEFENFLIIRFHVAGSEKWAYLEPLGTGDATAAIQFIFRDAANETKQPVRFFSISQEFVNRYQALPEMQTQRFYTDRSFGNYIYSREKLAHLAGRKLHSKRNHITQFDKRYPTAKFEILNPEKHAAALHKLITKWCQTQEVETSTIRHEKEMIENSLAHYAELNLFGILLSVDENAIAFSFGSQINQNTFYVHVEKADTQYEGAYAKINQLMAENLPAEIEWINREEDMGLSSLRKSKLSYFPDAISAEYFSTSKNSTENDIWELWQKAFPEDSDEFLATFIFPYSNPSTQITHYENGKLASMLHLISFSSKWGKVAYIYGLATDPEFSGKGFAKKVIFNAMQRAKENGCTCICAIQANLQFTAWQTQFDFTPPSVTIQFQTEDGFDFGGEEEDIHRGIFRILDVQTFLQKFAATHSDSTEKISVNDSIFLENTGVYSLQNGKTSKISNLPEKSIQTINAFFQNNVENEKLGMRS</sequence>
<protein>
    <recommendedName>
        <fullName evidence="1">N-acetyltransferase domain-containing protein</fullName>
    </recommendedName>
</protein>
<dbReference type="InterPro" id="IPR024320">
    <property type="entry name" value="LPG_synthase_C"/>
</dbReference>
<dbReference type="Pfam" id="PF00583">
    <property type="entry name" value="Acetyltransf_1"/>
    <property type="match status" value="1"/>
</dbReference>
<dbReference type="PANTHER" id="PTHR41373">
    <property type="entry name" value="DUF2156 DOMAIN-CONTAINING PROTEIN"/>
    <property type="match status" value="1"/>
</dbReference>
<gene>
    <name evidence="2" type="ORF">B0H50_12325</name>
</gene>
<dbReference type="RefSeq" id="WP_109587639.1">
    <property type="nucleotide sequence ID" value="NZ_QGHD01000023.1"/>
</dbReference>
<evidence type="ECO:0000313" key="3">
    <source>
        <dbReference type="Proteomes" id="UP000245523"/>
    </source>
</evidence>
<dbReference type="Gene3D" id="3.40.630.30">
    <property type="match status" value="2"/>
</dbReference>
<dbReference type="SUPFAM" id="SSF55729">
    <property type="entry name" value="Acyl-CoA N-acyltransferases (Nat)"/>
    <property type="match status" value="3"/>
</dbReference>
<name>A0ABX5LM31_9BACT</name>
<dbReference type="EMBL" id="QGHD01000023">
    <property type="protein sequence ID" value="PWK94144.1"/>
    <property type="molecule type" value="Genomic_DNA"/>
</dbReference>
<dbReference type="Proteomes" id="UP000245523">
    <property type="component" value="Unassembled WGS sequence"/>
</dbReference>
<keyword evidence="3" id="KW-1185">Reference proteome</keyword>
<dbReference type="PROSITE" id="PS51186">
    <property type="entry name" value="GNAT"/>
    <property type="match status" value="1"/>
</dbReference>
<organism evidence="2 3">
    <name type="scientific">Hallerella porci</name>
    <dbReference type="NCBI Taxonomy" id="1945871"/>
    <lineage>
        <taxon>Bacteria</taxon>
        <taxon>Pseudomonadati</taxon>
        <taxon>Fibrobacterota</taxon>
        <taxon>Fibrobacteria</taxon>
        <taxon>Fibrobacterales</taxon>
        <taxon>Fibrobacteraceae</taxon>
        <taxon>Hallerella</taxon>
    </lineage>
</organism>
<dbReference type="PANTHER" id="PTHR41373:SF1">
    <property type="entry name" value="PHOSPHATIDYLGLYCEROL LYSYLTRANSFERASE C-TERMINAL DOMAIN-CONTAINING PROTEIN"/>
    <property type="match status" value="1"/>
</dbReference>
<evidence type="ECO:0000259" key="1">
    <source>
        <dbReference type="PROSITE" id="PS51186"/>
    </source>
</evidence>
<dbReference type="Pfam" id="PF09924">
    <property type="entry name" value="LPG_synthase_C"/>
    <property type="match status" value="1"/>
</dbReference>
<dbReference type="InterPro" id="IPR000182">
    <property type="entry name" value="GNAT_dom"/>
</dbReference>
<evidence type="ECO:0000313" key="2">
    <source>
        <dbReference type="EMBL" id="PWK94144.1"/>
    </source>
</evidence>
<dbReference type="InterPro" id="IPR016181">
    <property type="entry name" value="Acyl_CoA_acyltransferase"/>
</dbReference>
<dbReference type="CDD" id="cd04301">
    <property type="entry name" value="NAT_SF"/>
    <property type="match status" value="1"/>
</dbReference>
<comment type="caution">
    <text evidence="2">The sequence shown here is derived from an EMBL/GenBank/DDBJ whole genome shotgun (WGS) entry which is preliminary data.</text>
</comment>
<proteinExistence type="predicted"/>
<accession>A0ABX5LM31</accession>
<feature type="domain" description="N-acetyltransferase" evidence="1">
    <location>
        <begin position="295"/>
        <end position="460"/>
    </location>
</feature>